<dbReference type="Proteomes" id="UP000015106">
    <property type="component" value="Chromosome 4"/>
</dbReference>
<sequence>MHLTCMHASTSLVKFPPFFFFLFLFARMHVRTDWYASSSSVWLRCRSLLEYRRRWPVEIVGRPEVVDGARPPGIEPVPRLSLAAPVQQADGSRVQAPAPPFDIVAAKPVLVPPVVHALDVSGEHQKEGRQRAEVVDPLLLLHGHPPFHPPRVPAGAPLVHVHHHHAGVEVARAPPVERPAERRVHPKCVREVVGEVGMAVLRCAHHVAREVHGEERADVVDDDHVGVEVDHPAHVGGKRVGKVDARVVERLV</sequence>
<organism evidence="1 2">
    <name type="scientific">Triticum urartu</name>
    <name type="common">Red wild einkorn</name>
    <name type="synonym">Crithodium urartu</name>
    <dbReference type="NCBI Taxonomy" id="4572"/>
    <lineage>
        <taxon>Eukaryota</taxon>
        <taxon>Viridiplantae</taxon>
        <taxon>Streptophyta</taxon>
        <taxon>Embryophyta</taxon>
        <taxon>Tracheophyta</taxon>
        <taxon>Spermatophyta</taxon>
        <taxon>Magnoliopsida</taxon>
        <taxon>Liliopsida</taxon>
        <taxon>Poales</taxon>
        <taxon>Poaceae</taxon>
        <taxon>BOP clade</taxon>
        <taxon>Pooideae</taxon>
        <taxon>Triticodae</taxon>
        <taxon>Triticeae</taxon>
        <taxon>Triticinae</taxon>
        <taxon>Triticum</taxon>
    </lineage>
</organism>
<name>A0A8R7U6K1_TRIUA</name>
<keyword evidence="2" id="KW-1185">Reference proteome</keyword>
<protein>
    <submittedName>
        <fullName evidence="1">Uncharacterized protein</fullName>
    </submittedName>
</protein>
<dbReference type="EnsemblPlants" id="TuG1812G0400001694.01.T01">
    <property type="protein sequence ID" value="TuG1812G0400001694.01.T01.cds279622"/>
    <property type="gene ID" value="TuG1812G0400001694.01"/>
</dbReference>
<reference evidence="2" key="1">
    <citation type="journal article" date="2013" name="Nature">
        <title>Draft genome of the wheat A-genome progenitor Triticum urartu.</title>
        <authorList>
            <person name="Ling H.Q."/>
            <person name="Zhao S."/>
            <person name="Liu D."/>
            <person name="Wang J."/>
            <person name="Sun H."/>
            <person name="Zhang C."/>
            <person name="Fan H."/>
            <person name="Li D."/>
            <person name="Dong L."/>
            <person name="Tao Y."/>
            <person name="Gao C."/>
            <person name="Wu H."/>
            <person name="Li Y."/>
            <person name="Cui Y."/>
            <person name="Guo X."/>
            <person name="Zheng S."/>
            <person name="Wang B."/>
            <person name="Yu K."/>
            <person name="Liang Q."/>
            <person name="Yang W."/>
            <person name="Lou X."/>
            <person name="Chen J."/>
            <person name="Feng M."/>
            <person name="Jian J."/>
            <person name="Zhang X."/>
            <person name="Luo G."/>
            <person name="Jiang Y."/>
            <person name="Liu J."/>
            <person name="Wang Z."/>
            <person name="Sha Y."/>
            <person name="Zhang B."/>
            <person name="Wu H."/>
            <person name="Tang D."/>
            <person name="Shen Q."/>
            <person name="Xue P."/>
            <person name="Zou S."/>
            <person name="Wang X."/>
            <person name="Liu X."/>
            <person name="Wang F."/>
            <person name="Yang Y."/>
            <person name="An X."/>
            <person name="Dong Z."/>
            <person name="Zhang K."/>
            <person name="Zhang X."/>
            <person name="Luo M.C."/>
            <person name="Dvorak J."/>
            <person name="Tong Y."/>
            <person name="Wang J."/>
            <person name="Yang H."/>
            <person name="Li Z."/>
            <person name="Wang D."/>
            <person name="Zhang A."/>
            <person name="Wang J."/>
        </authorList>
    </citation>
    <scope>NUCLEOTIDE SEQUENCE</scope>
    <source>
        <strain evidence="2">cv. G1812</strain>
    </source>
</reference>
<proteinExistence type="predicted"/>
<evidence type="ECO:0000313" key="2">
    <source>
        <dbReference type="Proteomes" id="UP000015106"/>
    </source>
</evidence>
<dbReference type="Gramene" id="TuG1812G0400001694.01.T01">
    <property type="protein sequence ID" value="TuG1812G0400001694.01.T01.cds279622"/>
    <property type="gene ID" value="TuG1812G0400001694.01"/>
</dbReference>
<evidence type="ECO:0000313" key="1">
    <source>
        <dbReference type="EnsemblPlants" id="TuG1812G0400001694.01.T01.cds279622"/>
    </source>
</evidence>
<reference evidence="1" key="3">
    <citation type="submission" date="2022-06" db="UniProtKB">
        <authorList>
            <consortium name="EnsemblPlants"/>
        </authorList>
    </citation>
    <scope>IDENTIFICATION</scope>
</reference>
<reference evidence="1" key="2">
    <citation type="submission" date="2018-03" db="EMBL/GenBank/DDBJ databases">
        <title>The Triticum urartu genome reveals the dynamic nature of wheat genome evolution.</title>
        <authorList>
            <person name="Ling H."/>
            <person name="Ma B."/>
            <person name="Shi X."/>
            <person name="Liu H."/>
            <person name="Dong L."/>
            <person name="Sun H."/>
            <person name="Cao Y."/>
            <person name="Gao Q."/>
            <person name="Zheng S."/>
            <person name="Li Y."/>
            <person name="Yu Y."/>
            <person name="Du H."/>
            <person name="Qi M."/>
            <person name="Li Y."/>
            <person name="Yu H."/>
            <person name="Cui Y."/>
            <person name="Wang N."/>
            <person name="Chen C."/>
            <person name="Wu H."/>
            <person name="Zhao Y."/>
            <person name="Zhang J."/>
            <person name="Li Y."/>
            <person name="Zhou W."/>
            <person name="Zhang B."/>
            <person name="Hu W."/>
            <person name="Eijk M."/>
            <person name="Tang J."/>
            <person name="Witsenboer H."/>
            <person name="Zhao S."/>
            <person name="Li Z."/>
            <person name="Zhang A."/>
            <person name="Wang D."/>
            <person name="Liang C."/>
        </authorList>
    </citation>
    <scope>NUCLEOTIDE SEQUENCE [LARGE SCALE GENOMIC DNA]</scope>
    <source>
        <strain evidence="1">cv. G1812</strain>
    </source>
</reference>
<accession>A0A8R7U6K1</accession>
<dbReference type="AlphaFoldDB" id="A0A8R7U6K1"/>